<feature type="domain" description="DUF4397" evidence="2">
    <location>
        <begin position="58"/>
        <end position="167"/>
    </location>
</feature>
<dbReference type="Pfam" id="PF14344">
    <property type="entry name" value="DUF4397"/>
    <property type="match status" value="1"/>
</dbReference>
<feature type="region of interest" description="Disordered" evidence="1">
    <location>
        <begin position="285"/>
        <end position="403"/>
    </location>
</feature>
<protein>
    <submittedName>
        <fullName evidence="3">DUF4397 domain-containing protein</fullName>
    </submittedName>
</protein>
<evidence type="ECO:0000313" key="4">
    <source>
        <dbReference type="Proteomes" id="UP001595925"/>
    </source>
</evidence>
<feature type="compositionally biased region" description="Acidic residues" evidence="1">
    <location>
        <begin position="34"/>
        <end position="52"/>
    </location>
</feature>
<feature type="compositionally biased region" description="Acidic residues" evidence="1">
    <location>
        <begin position="238"/>
        <end position="249"/>
    </location>
</feature>
<name>A0ABD5QD30_9EURY</name>
<sequence>MTTTRRSTLAAIGGIGALAAAGPVLGIGDHADDERDDANETDDTNGTDDAGEESAPTAAVRVAHFSPDAPNVDVYVDDEQVLADVAYDTISPYLEIAPGSYQVKITAAGDPETVVFDEEVPVSRAFYTIAAVGELGAGTFRAMVLTDAGSALIRLVHASPDAPAVDVVGSDSPLALFENVAFGEMTNYVALPAATYSLDVRPAAGDGESAGMTTETDDANETGWNETDSNETVGNETDTNETDGADDAGADDAVASVEVTLETGTAYTAFATGYLGAEPPFAVRLAVDGPNGEPAGEMPADDGEESVEDDPNDTDEEMGENETDDGLNDPDDNETDLDDTDDDLNDTDDDDGFGDDDNETNGFGDDNESDDGLNDTDDDNETDGFGDDNDSEYGNETDDDCGC</sequence>
<evidence type="ECO:0000313" key="3">
    <source>
        <dbReference type="EMBL" id="MFC4987636.1"/>
    </source>
</evidence>
<dbReference type="InterPro" id="IPR025510">
    <property type="entry name" value="DUF4397"/>
</dbReference>
<keyword evidence="4" id="KW-1185">Reference proteome</keyword>
<dbReference type="AlphaFoldDB" id="A0ABD5QD30"/>
<comment type="caution">
    <text evidence="3">The sequence shown here is derived from an EMBL/GenBank/DDBJ whole genome shotgun (WGS) entry which is preliminary data.</text>
</comment>
<organism evidence="3 4">
    <name type="scientific">Saliphagus infecundisoli</name>
    <dbReference type="NCBI Taxonomy" id="1849069"/>
    <lineage>
        <taxon>Archaea</taxon>
        <taxon>Methanobacteriati</taxon>
        <taxon>Methanobacteriota</taxon>
        <taxon>Stenosarchaea group</taxon>
        <taxon>Halobacteria</taxon>
        <taxon>Halobacteriales</taxon>
        <taxon>Natrialbaceae</taxon>
        <taxon>Saliphagus</taxon>
    </lineage>
</organism>
<feature type="region of interest" description="Disordered" evidence="1">
    <location>
        <begin position="26"/>
        <end position="55"/>
    </location>
</feature>
<evidence type="ECO:0000259" key="2">
    <source>
        <dbReference type="Pfam" id="PF14344"/>
    </source>
</evidence>
<feature type="region of interest" description="Disordered" evidence="1">
    <location>
        <begin position="206"/>
        <end position="249"/>
    </location>
</feature>
<evidence type="ECO:0000256" key="1">
    <source>
        <dbReference type="SAM" id="MobiDB-lite"/>
    </source>
</evidence>
<dbReference type="Proteomes" id="UP001595925">
    <property type="component" value="Unassembled WGS sequence"/>
</dbReference>
<feature type="compositionally biased region" description="Acidic residues" evidence="1">
    <location>
        <begin position="299"/>
        <end position="403"/>
    </location>
</feature>
<dbReference type="EMBL" id="JBHSJG010000029">
    <property type="protein sequence ID" value="MFC4987636.1"/>
    <property type="molecule type" value="Genomic_DNA"/>
</dbReference>
<reference evidence="3 4" key="1">
    <citation type="journal article" date="2019" name="Int. J. Syst. Evol. Microbiol.">
        <title>The Global Catalogue of Microorganisms (GCM) 10K type strain sequencing project: providing services to taxonomists for standard genome sequencing and annotation.</title>
        <authorList>
            <consortium name="The Broad Institute Genomics Platform"/>
            <consortium name="The Broad Institute Genome Sequencing Center for Infectious Disease"/>
            <person name="Wu L."/>
            <person name="Ma J."/>
        </authorList>
    </citation>
    <scope>NUCLEOTIDE SEQUENCE [LARGE SCALE GENOMIC DNA]</scope>
    <source>
        <strain evidence="3 4">CGMCC 1.15824</strain>
    </source>
</reference>
<proteinExistence type="predicted"/>
<accession>A0ABD5QD30</accession>
<gene>
    <name evidence="3" type="ORF">ACFPFO_07650</name>
</gene>
<feature type="compositionally biased region" description="Polar residues" evidence="1">
    <location>
        <begin position="222"/>
        <end position="234"/>
    </location>
</feature>